<evidence type="ECO:0000313" key="5">
    <source>
        <dbReference type="Proteomes" id="UP000235965"/>
    </source>
</evidence>
<evidence type="ECO:0000313" key="4">
    <source>
        <dbReference type="EMBL" id="PNF13868.1"/>
    </source>
</evidence>
<sequence>MSVCAVLGDANFPSTSVAKAAGTKVIRADGHDIPTLLTAILQLMPLDKSVPSPVTLMAVTDADLKRGVRTPIWNTYREIIHKAEGRKVEVTTLERFAFYERAKKAYAIVNTGRKLKIALSGGIVLEETVDLSSDRLLMMMMMMMMELKIKKCQFMNVKIDVCVGDKEDVRIRQIAAK</sequence>
<evidence type="ECO:0000256" key="3">
    <source>
        <dbReference type="ARBA" id="ARBA00038859"/>
    </source>
</evidence>
<dbReference type="InterPro" id="IPR023750">
    <property type="entry name" value="RbsD-like_sf"/>
</dbReference>
<dbReference type="Pfam" id="PF05025">
    <property type="entry name" value="RbsD_FucU"/>
    <property type="match status" value="1"/>
</dbReference>
<keyword evidence="1" id="KW-0413">Isomerase</keyword>
<dbReference type="GO" id="GO:0006004">
    <property type="term" value="P:fucose metabolic process"/>
    <property type="evidence" value="ECO:0007669"/>
    <property type="project" value="TreeGrafter"/>
</dbReference>
<evidence type="ECO:0000256" key="2">
    <source>
        <dbReference type="ARBA" id="ARBA00036324"/>
    </source>
</evidence>
<dbReference type="GO" id="GO:0042806">
    <property type="term" value="F:fucose binding"/>
    <property type="evidence" value="ECO:0007669"/>
    <property type="project" value="TreeGrafter"/>
</dbReference>
<organism evidence="4 5">
    <name type="scientific">Cryptotermes secundus</name>
    <dbReference type="NCBI Taxonomy" id="105785"/>
    <lineage>
        <taxon>Eukaryota</taxon>
        <taxon>Metazoa</taxon>
        <taxon>Ecdysozoa</taxon>
        <taxon>Arthropoda</taxon>
        <taxon>Hexapoda</taxon>
        <taxon>Insecta</taxon>
        <taxon>Pterygota</taxon>
        <taxon>Neoptera</taxon>
        <taxon>Polyneoptera</taxon>
        <taxon>Dictyoptera</taxon>
        <taxon>Blattodea</taxon>
        <taxon>Blattoidea</taxon>
        <taxon>Termitoidae</taxon>
        <taxon>Kalotermitidae</taxon>
        <taxon>Cryptotermitinae</taxon>
        <taxon>Cryptotermes</taxon>
    </lineage>
</organism>
<dbReference type="STRING" id="105785.A0A2J7PC14"/>
<keyword evidence="5" id="KW-1185">Reference proteome</keyword>
<evidence type="ECO:0000256" key="1">
    <source>
        <dbReference type="ARBA" id="ARBA00023235"/>
    </source>
</evidence>
<dbReference type="OrthoDB" id="10011710at2759"/>
<dbReference type="Proteomes" id="UP000235965">
    <property type="component" value="Unassembled WGS sequence"/>
</dbReference>
<dbReference type="Gene3D" id="3.40.1650.10">
    <property type="entry name" value="RbsD-like domain"/>
    <property type="match status" value="1"/>
</dbReference>
<dbReference type="InParanoid" id="A0A2J7PC14"/>
<dbReference type="InterPro" id="IPR050443">
    <property type="entry name" value="RbsD/FucU_mutarotase"/>
</dbReference>
<comment type="catalytic activity">
    <reaction evidence="2">
        <text>alpha-L-fucose = beta-L-fucose</text>
        <dbReference type="Rhea" id="RHEA:25580"/>
        <dbReference type="ChEBI" id="CHEBI:42548"/>
        <dbReference type="ChEBI" id="CHEBI:42589"/>
        <dbReference type="EC" id="5.1.3.29"/>
    </reaction>
</comment>
<dbReference type="EC" id="5.1.3.29" evidence="3"/>
<dbReference type="PANTHER" id="PTHR31690:SF4">
    <property type="entry name" value="FUCOSE MUTAROTASE"/>
    <property type="match status" value="1"/>
</dbReference>
<protein>
    <recommendedName>
        <fullName evidence="3">L-fucose mutarotase</fullName>
        <ecNumber evidence="3">5.1.3.29</ecNumber>
    </recommendedName>
</protein>
<accession>A0A2J7PC14</accession>
<dbReference type="SUPFAM" id="SSF102546">
    <property type="entry name" value="RbsD-like"/>
    <property type="match status" value="1"/>
</dbReference>
<reference evidence="4 5" key="1">
    <citation type="submission" date="2017-12" db="EMBL/GenBank/DDBJ databases">
        <title>Hemimetabolous genomes reveal molecular basis of termite eusociality.</title>
        <authorList>
            <person name="Harrison M.C."/>
            <person name="Jongepier E."/>
            <person name="Robertson H.M."/>
            <person name="Arning N."/>
            <person name="Bitard-Feildel T."/>
            <person name="Chao H."/>
            <person name="Childers C.P."/>
            <person name="Dinh H."/>
            <person name="Doddapaneni H."/>
            <person name="Dugan S."/>
            <person name="Gowin J."/>
            <person name="Greiner C."/>
            <person name="Han Y."/>
            <person name="Hu H."/>
            <person name="Hughes D.S.T."/>
            <person name="Huylmans A.-K."/>
            <person name="Kemena C."/>
            <person name="Kremer L.P.M."/>
            <person name="Lee S.L."/>
            <person name="Lopez-Ezquerra A."/>
            <person name="Mallet L."/>
            <person name="Monroy-Kuhn J.M."/>
            <person name="Moser A."/>
            <person name="Murali S.C."/>
            <person name="Muzny D.M."/>
            <person name="Otani S."/>
            <person name="Piulachs M.-D."/>
            <person name="Poelchau M."/>
            <person name="Qu J."/>
            <person name="Schaub F."/>
            <person name="Wada-Katsumata A."/>
            <person name="Worley K.C."/>
            <person name="Xie Q."/>
            <person name="Ylla G."/>
            <person name="Poulsen M."/>
            <person name="Gibbs R.A."/>
            <person name="Schal C."/>
            <person name="Richards S."/>
            <person name="Belles X."/>
            <person name="Korb J."/>
            <person name="Bornberg-Bauer E."/>
        </authorList>
    </citation>
    <scope>NUCLEOTIDE SEQUENCE [LARGE SCALE GENOMIC DNA]</scope>
    <source>
        <tissue evidence="4">Whole body</tissue>
    </source>
</reference>
<dbReference type="PANTHER" id="PTHR31690">
    <property type="entry name" value="FUCOSE MUTAROTASE"/>
    <property type="match status" value="1"/>
</dbReference>
<dbReference type="AlphaFoldDB" id="A0A2J7PC14"/>
<comment type="caution">
    <text evidence="4">The sequence shown here is derived from an EMBL/GenBank/DDBJ whole genome shotgun (WGS) entry which is preliminary data.</text>
</comment>
<dbReference type="GO" id="GO:0036373">
    <property type="term" value="F:L-fucose mutarotase activity"/>
    <property type="evidence" value="ECO:0007669"/>
    <property type="project" value="UniProtKB-EC"/>
</dbReference>
<dbReference type="InterPro" id="IPR007721">
    <property type="entry name" value="RbsD_FucU"/>
</dbReference>
<proteinExistence type="predicted"/>
<dbReference type="EMBL" id="NEVH01027073">
    <property type="protein sequence ID" value="PNF13868.1"/>
    <property type="molecule type" value="Genomic_DNA"/>
</dbReference>
<name>A0A2J7PC14_9NEOP</name>
<gene>
    <name evidence="4" type="ORF">B7P43_G11785</name>
</gene>